<proteinExistence type="predicted"/>
<dbReference type="GeneID" id="26099457"/>
<name>A0A0P0N428_9CREN</name>
<dbReference type="AlphaFoldDB" id="A0A0P0N428"/>
<sequence length="163" mass="17979">MMLFRRRRQRTSPRIKLLELAVATRYAVSRLGLLAARLKASYERTGDASLHQMLRNVLRLQAVLEVLSIRLETLANIGAISSEDLSIVKKTLLEAKQAYGIIAPGIASMLADLENMVSSIASMSGVEVSVTEDPVVNEHVKKILEEAEAVAEQRLTEIIEKPA</sequence>
<dbReference type="EMBL" id="CP013011">
    <property type="protein sequence ID" value="ALL01168.1"/>
    <property type="molecule type" value="Genomic_DNA"/>
</dbReference>
<dbReference type="RefSeq" id="WP_143521997.1">
    <property type="nucleotide sequence ID" value="NZ_CP013011.1"/>
</dbReference>
<reference evidence="1 2" key="1">
    <citation type="submission" date="2015-10" db="EMBL/GenBank/DDBJ databases">
        <title>Complete genome sequence of hyperthermophilic archaeon Pyrodictium delaneyi Su06.</title>
        <authorList>
            <person name="Jung J.-H."/>
            <person name="Lin J."/>
            <person name="Holden J.F."/>
            <person name="Park C.-S."/>
        </authorList>
    </citation>
    <scope>NUCLEOTIDE SEQUENCE [LARGE SCALE GENOMIC DNA]</scope>
    <source>
        <strain evidence="1 2">Su06</strain>
    </source>
</reference>
<evidence type="ECO:0000313" key="2">
    <source>
        <dbReference type="Proteomes" id="UP000058613"/>
    </source>
</evidence>
<dbReference type="KEGG" id="pdl:Pyrde_1120"/>
<protein>
    <submittedName>
        <fullName evidence="1">Uncharacterized protein</fullName>
    </submittedName>
</protein>
<gene>
    <name evidence="1" type="ORF">Pyrde_1120</name>
</gene>
<evidence type="ECO:0000313" key="1">
    <source>
        <dbReference type="EMBL" id="ALL01168.1"/>
    </source>
</evidence>
<organism evidence="1 2">
    <name type="scientific">Pyrodictium delaneyi</name>
    <dbReference type="NCBI Taxonomy" id="1273541"/>
    <lineage>
        <taxon>Archaea</taxon>
        <taxon>Thermoproteota</taxon>
        <taxon>Thermoprotei</taxon>
        <taxon>Desulfurococcales</taxon>
        <taxon>Pyrodictiaceae</taxon>
        <taxon>Pyrodictium</taxon>
    </lineage>
</organism>
<dbReference type="STRING" id="1273541.Pyrde_1120"/>
<dbReference type="Proteomes" id="UP000058613">
    <property type="component" value="Chromosome"/>
</dbReference>
<accession>A0A0P0N428</accession>